<reference evidence="2" key="1">
    <citation type="submission" date="2023-10" db="EMBL/GenBank/DDBJ databases">
        <authorList>
            <person name="Chen Y."/>
            <person name="Shah S."/>
            <person name="Dougan E. K."/>
            <person name="Thang M."/>
            <person name="Chan C."/>
        </authorList>
    </citation>
    <scope>NUCLEOTIDE SEQUENCE [LARGE SCALE GENOMIC DNA]</scope>
</reference>
<feature type="transmembrane region" description="Helical" evidence="1">
    <location>
        <begin position="41"/>
        <end position="62"/>
    </location>
</feature>
<evidence type="ECO:0000256" key="1">
    <source>
        <dbReference type="SAM" id="Phobius"/>
    </source>
</evidence>
<comment type="caution">
    <text evidence="2">The sequence shown here is derived from an EMBL/GenBank/DDBJ whole genome shotgun (WGS) entry which is preliminary data.</text>
</comment>
<organism evidence="2 3">
    <name type="scientific">Prorocentrum cordatum</name>
    <dbReference type="NCBI Taxonomy" id="2364126"/>
    <lineage>
        <taxon>Eukaryota</taxon>
        <taxon>Sar</taxon>
        <taxon>Alveolata</taxon>
        <taxon>Dinophyceae</taxon>
        <taxon>Prorocentrales</taxon>
        <taxon>Prorocentraceae</taxon>
        <taxon>Prorocentrum</taxon>
    </lineage>
</organism>
<gene>
    <name evidence="2" type="ORF">PCOR1329_LOCUS3932</name>
</gene>
<keyword evidence="3" id="KW-1185">Reference proteome</keyword>
<proteinExistence type="predicted"/>
<evidence type="ECO:0000313" key="3">
    <source>
        <dbReference type="Proteomes" id="UP001189429"/>
    </source>
</evidence>
<name>A0ABN9PLJ9_9DINO</name>
<dbReference type="EMBL" id="CAUYUJ010001022">
    <property type="protein sequence ID" value="CAK0793723.1"/>
    <property type="molecule type" value="Genomic_DNA"/>
</dbReference>
<dbReference type="Proteomes" id="UP001189429">
    <property type="component" value="Unassembled WGS sequence"/>
</dbReference>
<keyword evidence="1" id="KW-1133">Transmembrane helix</keyword>
<keyword evidence="1" id="KW-0812">Transmembrane</keyword>
<evidence type="ECO:0000313" key="2">
    <source>
        <dbReference type="EMBL" id="CAK0793723.1"/>
    </source>
</evidence>
<accession>A0ABN9PLJ9</accession>
<protein>
    <submittedName>
        <fullName evidence="2">Uncharacterized protein</fullName>
    </submittedName>
</protein>
<keyword evidence="1" id="KW-0472">Membrane</keyword>
<sequence length="108" mass="11861">MPSWPFGTCPWIGSCMRTSAVGMKLAWPFVFRRRSAFHADLHSLIVAQFVMHVAVTIALLPYPMARVEYDGKQEVSAAAHSGQEGVAPPTEVGYSTLQVQAKCHVCQI</sequence>